<sequence>MKIIPDVPDFSKLNIDMFDALVVPGGIKGARQFCSSESVLFTVRHMYNDNKIIGMICAGSLVAKMSRVHKGGKITGHPSVLEELTTDFDYVDERVVVDRNLVTSQGPGTAMLFSLMIVEVLAGREKRQEISAPMILSSSL</sequence>
<evidence type="ECO:0000256" key="1">
    <source>
        <dbReference type="ARBA" id="ARBA00013134"/>
    </source>
</evidence>
<dbReference type="Pfam" id="PF01965">
    <property type="entry name" value="DJ-1_PfpI"/>
    <property type="match status" value="1"/>
</dbReference>
<dbReference type="AlphaFoldDB" id="A0A1U7LKN1"/>
<dbReference type="SUPFAM" id="SSF52317">
    <property type="entry name" value="Class I glutamine amidotransferase-like"/>
    <property type="match status" value="1"/>
</dbReference>
<dbReference type="GO" id="GO:1903189">
    <property type="term" value="P:glyoxal metabolic process"/>
    <property type="evidence" value="ECO:0007669"/>
    <property type="project" value="TreeGrafter"/>
</dbReference>
<dbReference type="OrthoDB" id="543156at2759"/>
<evidence type="ECO:0000256" key="3">
    <source>
        <dbReference type="ARBA" id="ARBA00048082"/>
    </source>
</evidence>
<comment type="caution">
    <text evidence="5">The sequence shown here is derived from an EMBL/GenBank/DDBJ whole genome shotgun (WGS) entry which is preliminary data.</text>
</comment>
<dbReference type="InterPro" id="IPR050325">
    <property type="entry name" value="Prot/Nucl_acid_deglycase"/>
</dbReference>
<dbReference type="Gene3D" id="3.40.50.880">
    <property type="match status" value="1"/>
</dbReference>
<keyword evidence="2" id="KW-0456">Lyase</keyword>
<organism evidence="5 6">
    <name type="scientific">Neolecta irregularis (strain DAH-3)</name>
    <dbReference type="NCBI Taxonomy" id="1198029"/>
    <lineage>
        <taxon>Eukaryota</taxon>
        <taxon>Fungi</taxon>
        <taxon>Dikarya</taxon>
        <taxon>Ascomycota</taxon>
        <taxon>Taphrinomycotina</taxon>
        <taxon>Neolectales</taxon>
        <taxon>Neolectaceae</taxon>
        <taxon>Neolecta</taxon>
    </lineage>
</organism>
<keyword evidence="6" id="KW-1185">Reference proteome</keyword>
<dbReference type="PANTHER" id="PTHR48094">
    <property type="entry name" value="PROTEIN/NUCLEIC ACID DEGLYCASE DJ-1-RELATED"/>
    <property type="match status" value="1"/>
</dbReference>
<evidence type="ECO:0000313" key="6">
    <source>
        <dbReference type="Proteomes" id="UP000186594"/>
    </source>
</evidence>
<dbReference type="OMA" id="AFCAGPT"/>
<evidence type="ECO:0000259" key="4">
    <source>
        <dbReference type="Pfam" id="PF01965"/>
    </source>
</evidence>
<dbReference type="Proteomes" id="UP000186594">
    <property type="component" value="Unassembled WGS sequence"/>
</dbReference>
<feature type="domain" description="DJ-1/PfpI" evidence="4">
    <location>
        <begin position="10"/>
        <end position="119"/>
    </location>
</feature>
<evidence type="ECO:0000256" key="2">
    <source>
        <dbReference type="ARBA" id="ARBA00023239"/>
    </source>
</evidence>
<dbReference type="GO" id="GO:0019172">
    <property type="term" value="F:glyoxalase III activity"/>
    <property type="evidence" value="ECO:0007669"/>
    <property type="project" value="UniProtKB-EC"/>
</dbReference>
<name>A0A1U7LKN1_NEOID</name>
<dbReference type="EC" id="4.2.1.130" evidence="1"/>
<reference evidence="5 6" key="1">
    <citation type="submission" date="2016-04" db="EMBL/GenBank/DDBJ databases">
        <title>Evolutionary innovation and constraint leading to complex multicellularity in the Ascomycota.</title>
        <authorList>
            <person name="Cisse O."/>
            <person name="Nguyen A."/>
            <person name="Hewitt D.A."/>
            <person name="Jedd G."/>
            <person name="Stajich J.E."/>
        </authorList>
    </citation>
    <scope>NUCLEOTIDE SEQUENCE [LARGE SCALE GENOMIC DNA]</scope>
    <source>
        <strain evidence="5 6">DAH-3</strain>
    </source>
</reference>
<dbReference type="InterPro" id="IPR002818">
    <property type="entry name" value="DJ-1/PfpI"/>
</dbReference>
<dbReference type="GO" id="GO:0005739">
    <property type="term" value="C:mitochondrion"/>
    <property type="evidence" value="ECO:0007669"/>
    <property type="project" value="TreeGrafter"/>
</dbReference>
<dbReference type="InterPro" id="IPR029062">
    <property type="entry name" value="Class_I_gatase-like"/>
</dbReference>
<proteinExistence type="predicted"/>
<protein>
    <recommendedName>
        <fullName evidence="1">D-lactate dehydratase</fullName>
        <ecNumber evidence="1">4.2.1.130</ecNumber>
    </recommendedName>
</protein>
<dbReference type="GO" id="GO:0005634">
    <property type="term" value="C:nucleus"/>
    <property type="evidence" value="ECO:0007669"/>
    <property type="project" value="EnsemblFungi"/>
</dbReference>
<dbReference type="GO" id="GO:0006979">
    <property type="term" value="P:response to oxidative stress"/>
    <property type="evidence" value="ECO:0007669"/>
    <property type="project" value="TreeGrafter"/>
</dbReference>
<dbReference type="PANTHER" id="PTHR48094:SF12">
    <property type="entry name" value="PARKINSON DISEASE PROTEIN 7 HOMOLOG"/>
    <property type="match status" value="1"/>
</dbReference>
<accession>A0A1U7LKN1</accession>
<evidence type="ECO:0000313" key="5">
    <source>
        <dbReference type="EMBL" id="OLL23216.1"/>
    </source>
</evidence>
<dbReference type="EMBL" id="LXFE01002125">
    <property type="protein sequence ID" value="OLL23216.1"/>
    <property type="molecule type" value="Genomic_DNA"/>
</dbReference>
<dbReference type="STRING" id="1198029.A0A1U7LKN1"/>
<dbReference type="GO" id="GO:0005829">
    <property type="term" value="C:cytosol"/>
    <property type="evidence" value="ECO:0007669"/>
    <property type="project" value="EnsemblFungi"/>
</dbReference>
<gene>
    <name evidence="5" type="ORF">NEOLI_005510</name>
</gene>
<comment type="catalytic activity">
    <reaction evidence="3">
        <text>methylglyoxal + H2O = (R)-lactate + H(+)</text>
        <dbReference type="Rhea" id="RHEA:27754"/>
        <dbReference type="ChEBI" id="CHEBI:15377"/>
        <dbReference type="ChEBI" id="CHEBI:15378"/>
        <dbReference type="ChEBI" id="CHEBI:16004"/>
        <dbReference type="ChEBI" id="CHEBI:17158"/>
        <dbReference type="EC" id="4.2.1.130"/>
    </reaction>
</comment>